<protein>
    <submittedName>
        <fullName evidence="1">Uncharacterized protein</fullName>
    </submittedName>
</protein>
<dbReference type="AlphaFoldDB" id="A0A9N8J745"/>
<accession>A0A9N8J745</accession>
<dbReference type="Proteomes" id="UP000716446">
    <property type="component" value="Unassembled WGS sequence"/>
</dbReference>
<keyword evidence="2" id="KW-1185">Reference proteome</keyword>
<gene>
    <name evidence="1" type="ORF">AWRI4619_LOCUS472</name>
</gene>
<organism evidence="1 2">
    <name type="scientific">Aureobasidium vineae</name>
    <dbReference type="NCBI Taxonomy" id="2773715"/>
    <lineage>
        <taxon>Eukaryota</taxon>
        <taxon>Fungi</taxon>
        <taxon>Dikarya</taxon>
        <taxon>Ascomycota</taxon>
        <taxon>Pezizomycotina</taxon>
        <taxon>Dothideomycetes</taxon>
        <taxon>Dothideomycetidae</taxon>
        <taxon>Dothideales</taxon>
        <taxon>Saccotheciaceae</taxon>
        <taxon>Aureobasidium</taxon>
    </lineage>
</organism>
<reference evidence="1" key="1">
    <citation type="submission" date="2020-06" db="EMBL/GenBank/DDBJ databases">
        <authorList>
            <person name="Onetto C."/>
        </authorList>
    </citation>
    <scope>NUCLEOTIDE SEQUENCE</scope>
</reference>
<comment type="caution">
    <text evidence="1">The sequence shown here is derived from an EMBL/GenBank/DDBJ whole genome shotgun (WGS) entry which is preliminary data.</text>
</comment>
<dbReference type="EMBL" id="CAIJEN010000001">
    <property type="protein sequence ID" value="CAD0081905.1"/>
    <property type="molecule type" value="Genomic_DNA"/>
</dbReference>
<evidence type="ECO:0000313" key="1">
    <source>
        <dbReference type="EMBL" id="CAD0081905.1"/>
    </source>
</evidence>
<sequence length="66" mass="7028">MSSFASAFLRTSRAALRSNGAANPVQAAWGPRGGAYMRNYATAFERNKPHVNIGPSPPSCMLLCSL</sequence>
<evidence type="ECO:0000313" key="2">
    <source>
        <dbReference type="Proteomes" id="UP000716446"/>
    </source>
</evidence>
<proteinExistence type="predicted"/>
<name>A0A9N8J745_9PEZI</name>